<dbReference type="Pfam" id="PF13672">
    <property type="entry name" value="PP2C_2"/>
    <property type="match status" value="1"/>
</dbReference>
<evidence type="ECO:0000259" key="3">
    <source>
        <dbReference type="PROSITE" id="PS51746"/>
    </source>
</evidence>
<feature type="region of interest" description="Disordered" evidence="1">
    <location>
        <begin position="301"/>
        <end position="336"/>
    </location>
</feature>
<dbReference type="PANTHER" id="PTHR47992">
    <property type="entry name" value="PROTEIN PHOSPHATASE"/>
    <property type="match status" value="1"/>
</dbReference>
<dbReference type="PROSITE" id="PS51746">
    <property type="entry name" value="PPM_2"/>
    <property type="match status" value="1"/>
</dbReference>
<dbReference type="NCBIfam" id="NF033484">
    <property type="entry name" value="Stp1_PP2C_phos"/>
    <property type="match status" value="1"/>
</dbReference>
<gene>
    <name evidence="4" type="ORF">GCM10010411_60600</name>
</gene>
<sequence length="532" mass="55630">MTLGIRYAARSDVGMLREGNEDSAYAGAHLLAVADGMGGHVGGEIASAAAIEALRKLDKELPATELLAALEHTVKSANDNLHRIVESDPALQGMGTTLTAMLWAGNQVALVHIGDSRAYLLRDGSLFQITHDHTLVQSLVDEGRISPDEAASHPQRSLLLRALDGRGEVDPDLSLREAKVGDRYLLCSDGLSSVVTAETIFQVLTDVDDADQAVRNLIDLANRGGGPDNITCVVADVVELGQQQQPGGPGRAVGAAANAAPSSDLPGGGGAAPTAIDTPAGRAAQLRDTMPQPPVAVDEMPPPAGPMNEPVGAAPPPAAMRQPMSRRDARRAGRGGPRRWTWLVVTAGVVVVALAAGGFATVKYLQDGYYIGAENGHVVLFRGTSQKVPGLPLSKKAAQKDQPNPPILVADLPADRAKAVQDTYPVKGSPAVAVNDLKTAVCKYSLQQEAGKVVIVKGKEQKSCREAKVKGSELKTAELPQADADAVEKGMHSFIGVAGAERKLAELTTLKERCAAKDPQVKDCPQDGADKP</sequence>
<dbReference type="SMART" id="SM00331">
    <property type="entry name" value="PP2C_SIG"/>
    <property type="match status" value="1"/>
</dbReference>
<evidence type="ECO:0000313" key="5">
    <source>
        <dbReference type="Proteomes" id="UP001501509"/>
    </source>
</evidence>
<feature type="transmembrane region" description="Helical" evidence="2">
    <location>
        <begin position="340"/>
        <end position="360"/>
    </location>
</feature>
<dbReference type="Gene3D" id="3.60.40.10">
    <property type="entry name" value="PPM-type phosphatase domain"/>
    <property type="match status" value="1"/>
</dbReference>
<accession>A0ABN3Q5N9</accession>
<dbReference type="Proteomes" id="UP001501509">
    <property type="component" value="Unassembled WGS sequence"/>
</dbReference>
<protein>
    <submittedName>
        <fullName evidence="4">Stp1/IreP family PP2C-type Ser/Thr phosphatase</fullName>
    </submittedName>
</protein>
<keyword evidence="2" id="KW-1133">Transmembrane helix</keyword>
<name>A0ABN3Q5N9_9ACTN</name>
<proteinExistence type="predicted"/>
<dbReference type="InterPro" id="IPR001932">
    <property type="entry name" value="PPM-type_phosphatase-like_dom"/>
</dbReference>
<keyword evidence="2" id="KW-0472">Membrane</keyword>
<feature type="domain" description="PPM-type phosphatase" evidence="3">
    <location>
        <begin position="6"/>
        <end position="237"/>
    </location>
</feature>
<organism evidence="4 5">
    <name type="scientific">Actinomadura fulvescens</name>
    <dbReference type="NCBI Taxonomy" id="46160"/>
    <lineage>
        <taxon>Bacteria</taxon>
        <taxon>Bacillati</taxon>
        <taxon>Actinomycetota</taxon>
        <taxon>Actinomycetes</taxon>
        <taxon>Streptosporangiales</taxon>
        <taxon>Thermomonosporaceae</taxon>
        <taxon>Actinomadura</taxon>
    </lineage>
</organism>
<dbReference type="RefSeq" id="WP_344545883.1">
    <property type="nucleotide sequence ID" value="NZ_BAAATD010000009.1"/>
</dbReference>
<evidence type="ECO:0000256" key="2">
    <source>
        <dbReference type="SAM" id="Phobius"/>
    </source>
</evidence>
<dbReference type="InterPro" id="IPR015655">
    <property type="entry name" value="PP2C"/>
</dbReference>
<keyword evidence="2" id="KW-0812">Transmembrane</keyword>
<evidence type="ECO:0000313" key="4">
    <source>
        <dbReference type="EMBL" id="GAA2617299.1"/>
    </source>
</evidence>
<keyword evidence="5" id="KW-1185">Reference proteome</keyword>
<comment type="caution">
    <text evidence="4">The sequence shown here is derived from an EMBL/GenBank/DDBJ whole genome shotgun (WGS) entry which is preliminary data.</text>
</comment>
<dbReference type="CDD" id="cd00143">
    <property type="entry name" value="PP2Cc"/>
    <property type="match status" value="1"/>
</dbReference>
<feature type="compositionally biased region" description="Low complexity" evidence="1">
    <location>
        <begin position="243"/>
        <end position="261"/>
    </location>
</feature>
<dbReference type="InterPro" id="IPR036457">
    <property type="entry name" value="PPM-type-like_dom_sf"/>
</dbReference>
<feature type="region of interest" description="Disordered" evidence="1">
    <location>
        <begin position="243"/>
        <end position="277"/>
    </location>
</feature>
<dbReference type="EMBL" id="BAAATD010000009">
    <property type="protein sequence ID" value="GAA2617299.1"/>
    <property type="molecule type" value="Genomic_DNA"/>
</dbReference>
<dbReference type="SUPFAM" id="SSF81606">
    <property type="entry name" value="PP2C-like"/>
    <property type="match status" value="1"/>
</dbReference>
<evidence type="ECO:0000256" key="1">
    <source>
        <dbReference type="SAM" id="MobiDB-lite"/>
    </source>
</evidence>
<reference evidence="4 5" key="1">
    <citation type="journal article" date="2019" name="Int. J. Syst. Evol. Microbiol.">
        <title>The Global Catalogue of Microorganisms (GCM) 10K type strain sequencing project: providing services to taxonomists for standard genome sequencing and annotation.</title>
        <authorList>
            <consortium name="The Broad Institute Genomics Platform"/>
            <consortium name="The Broad Institute Genome Sequencing Center for Infectious Disease"/>
            <person name="Wu L."/>
            <person name="Ma J."/>
        </authorList>
    </citation>
    <scope>NUCLEOTIDE SEQUENCE [LARGE SCALE GENOMIC DNA]</scope>
    <source>
        <strain evidence="4 5">JCM 6833</strain>
    </source>
</reference>
<dbReference type="SMART" id="SM00332">
    <property type="entry name" value="PP2Cc"/>
    <property type="match status" value="1"/>
</dbReference>